<evidence type="ECO:0000313" key="4">
    <source>
        <dbReference type="Proteomes" id="UP000235392"/>
    </source>
</evidence>
<dbReference type="AlphaFoldDB" id="A0A2N5VXF3"/>
<evidence type="ECO:0000313" key="2">
    <source>
        <dbReference type="EMBL" id="PLW54673.1"/>
    </source>
</evidence>
<protein>
    <submittedName>
        <fullName evidence="2">Uncharacterized protein</fullName>
    </submittedName>
</protein>
<dbReference type="Proteomes" id="UP000235392">
    <property type="component" value="Unassembled WGS sequence"/>
</dbReference>
<evidence type="ECO:0000313" key="3">
    <source>
        <dbReference type="Proteomes" id="UP000235388"/>
    </source>
</evidence>
<evidence type="ECO:0000313" key="1">
    <source>
        <dbReference type="EMBL" id="PLW40402.1"/>
    </source>
</evidence>
<proteinExistence type="predicted"/>
<dbReference type="Proteomes" id="UP000235388">
    <property type="component" value="Unassembled WGS sequence"/>
</dbReference>
<sequence length="106" mass="10959">MAPPTNPSGSPILLLLAASHDLHHTNPVKLPLPLNNLQIMCNPVTTTTIPHTIQTSAAATVTSPTPLILEQTAPALLAGYASAVAPCRGTSVFDSSTVSHYSFSST</sequence>
<accession>A0A2N5VXF3</accession>
<comment type="caution">
    <text evidence="2">The sequence shown here is derived from an EMBL/GenBank/DDBJ whole genome shotgun (WGS) entry which is preliminary data.</text>
</comment>
<organism evidence="2 3">
    <name type="scientific">Puccinia coronata f. sp. avenae</name>
    <dbReference type="NCBI Taxonomy" id="200324"/>
    <lineage>
        <taxon>Eukaryota</taxon>
        <taxon>Fungi</taxon>
        <taxon>Dikarya</taxon>
        <taxon>Basidiomycota</taxon>
        <taxon>Pucciniomycotina</taxon>
        <taxon>Pucciniomycetes</taxon>
        <taxon>Pucciniales</taxon>
        <taxon>Pucciniaceae</taxon>
        <taxon>Puccinia</taxon>
    </lineage>
</organism>
<name>A0A2N5VXF3_9BASI</name>
<reference evidence="3 4" key="1">
    <citation type="submission" date="2017-11" db="EMBL/GenBank/DDBJ databases">
        <title>De novo assembly and phasing of dikaryotic genomes from two isolates of Puccinia coronata f. sp. avenae, the causal agent of oat crown rust.</title>
        <authorList>
            <person name="Miller M.E."/>
            <person name="Zhang Y."/>
            <person name="Omidvar V."/>
            <person name="Sperschneider J."/>
            <person name="Schwessinger B."/>
            <person name="Raley C."/>
            <person name="Palmer J.M."/>
            <person name="Garnica D."/>
            <person name="Upadhyaya N."/>
            <person name="Rathjen J."/>
            <person name="Taylor J.M."/>
            <person name="Park R.F."/>
            <person name="Dodds P.N."/>
            <person name="Hirsch C.D."/>
            <person name="Kianian S.F."/>
            <person name="Figueroa M."/>
        </authorList>
    </citation>
    <scope>NUCLEOTIDE SEQUENCE [LARGE SCALE GENOMIC DNA]</scope>
    <source>
        <strain evidence="2">12NC29</strain>
        <strain evidence="1">12SD80</strain>
    </source>
</reference>
<dbReference type="EMBL" id="PGCJ01000042">
    <property type="protein sequence ID" value="PLW54673.1"/>
    <property type="molecule type" value="Genomic_DNA"/>
</dbReference>
<dbReference type="EMBL" id="PGCI01000102">
    <property type="protein sequence ID" value="PLW40402.1"/>
    <property type="molecule type" value="Genomic_DNA"/>
</dbReference>
<gene>
    <name evidence="2" type="ORF">PCANC_11643</name>
    <name evidence="1" type="ORF">PCASD_10411</name>
</gene>
<keyword evidence="3" id="KW-1185">Reference proteome</keyword>